<evidence type="ECO:0000256" key="10">
    <source>
        <dbReference type="ARBA" id="ARBA00022898"/>
    </source>
</evidence>
<evidence type="ECO:0000313" key="15">
    <source>
        <dbReference type="Proteomes" id="UP001289135"/>
    </source>
</evidence>
<dbReference type="PANTHER" id="PTHR42684">
    <property type="entry name" value="ADENOSYLMETHIONINE-8-AMINO-7-OXONONANOATE AMINOTRANSFERASE"/>
    <property type="match status" value="1"/>
</dbReference>
<evidence type="ECO:0000256" key="7">
    <source>
        <dbReference type="ARBA" id="ARBA00022679"/>
    </source>
</evidence>
<feature type="binding site" evidence="13">
    <location>
        <begin position="324"/>
        <end position="325"/>
    </location>
    <ligand>
        <name>pyridoxal 5'-phosphate</name>
        <dbReference type="ChEBI" id="CHEBI:597326"/>
    </ligand>
</feature>
<dbReference type="GO" id="GO:0004141">
    <property type="term" value="F:dethiobiotin synthase activity"/>
    <property type="evidence" value="ECO:0007669"/>
    <property type="project" value="TreeGrafter"/>
</dbReference>
<evidence type="ECO:0000256" key="9">
    <source>
        <dbReference type="ARBA" id="ARBA00022756"/>
    </source>
</evidence>
<proteinExistence type="inferred from homology"/>
<reference evidence="14" key="1">
    <citation type="submission" date="2023-02" db="EMBL/GenBank/DDBJ databases">
        <title>Host association and intracellularity evolved multiple times independently in the Rickettsiales.</title>
        <authorList>
            <person name="Castelli M."/>
            <person name="Nardi T."/>
            <person name="Gammuto L."/>
            <person name="Bellinzona G."/>
            <person name="Sabaneyeva E."/>
            <person name="Potekhin A."/>
            <person name="Serra V."/>
            <person name="Petroni G."/>
            <person name="Sassera D."/>
        </authorList>
    </citation>
    <scope>NUCLEOTIDE SEQUENCE</scope>
    <source>
        <strain evidence="14">USBL-36I1</strain>
    </source>
</reference>
<dbReference type="SUPFAM" id="SSF53383">
    <property type="entry name" value="PLP-dependent transferases"/>
    <property type="match status" value="1"/>
</dbReference>
<dbReference type="PANTHER" id="PTHR42684:SF3">
    <property type="entry name" value="ADENOSYLMETHIONINE-8-AMINO-7-OXONONANOATE AMINOTRANSFERASE"/>
    <property type="match status" value="1"/>
</dbReference>
<evidence type="ECO:0000256" key="8">
    <source>
        <dbReference type="ARBA" id="ARBA00022691"/>
    </source>
</evidence>
<organism evidence="14 15">
    <name type="scientific">Lyticum sinuosum</name>
    <dbReference type="NCBI Taxonomy" id="1332059"/>
    <lineage>
        <taxon>Bacteria</taxon>
        <taxon>Pseudomonadati</taxon>
        <taxon>Pseudomonadota</taxon>
        <taxon>Alphaproteobacteria</taxon>
        <taxon>Rickettsiales</taxon>
        <taxon>Lyticum</taxon>
    </lineage>
</organism>
<name>A0AAE4VKK3_9RICK</name>
<dbReference type="Proteomes" id="UP001289135">
    <property type="component" value="Unassembled WGS sequence"/>
</dbReference>
<dbReference type="EC" id="2.6.1.62" evidence="13"/>
<feature type="binding site" evidence="13">
    <location>
        <position position="323"/>
    </location>
    <ligand>
        <name>substrate</name>
    </ligand>
</feature>
<dbReference type="GO" id="GO:0030170">
    <property type="term" value="F:pyridoxal phosphate binding"/>
    <property type="evidence" value="ECO:0007669"/>
    <property type="project" value="UniProtKB-UniRule"/>
</dbReference>
<dbReference type="InterPro" id="IPR015422">
    <property type="entry name" value="PyrdxlP-dep_Trfase_small"/>
</dbReference>
<dbReference type="CDD" id="cd00610">
    <property type="entry name" value="OAT_like"/>
    <property type="match status" value="1"/>
</dbReference>
<dbReference type="InterPro" id="IPR015421">
    <property type="entry name" value="PyrdxlP-dep_Trfase_major"/>
</dbReference>
<feature type="site" description="Participates in the substrate recognition with KAPA and in a stacking interaction with the adenine ring of SAM" evidence="13">
    <location>
        <position position="28"/>
    </location>
</feature>
<evidence type="ECO:0000256" key="6">
    <source>
        <dbReference type="ARBA" id="ARBA00022576"/>
    </source>
</evidence>
<dbReference type="NCBIfam" id="NF004624">
    <property type="entry name" value="PRK05964.1"/>
    <property type="match status" value="1"/>
</dbReference>
<dbReference type="EMBL" id="JARGYU010000001">
    <property type="protein sequence ID" value="MDZ5761078.1"/>
    <property type="molecule type" value="Genomic_DNA"/>
</dbReference>
<dbReference type="Pfam" id="PF00202">
    <property type="entry name" value="Aminotran_3"/>
    <property type="match status" value="1"/>
</dbReference>
<dbReference type="PROSITE" id="PS00600">
    <property type="entry name" value="AA_TRANSFER_CLASS_3"/>
    <property type="match status" value="1"/>
</dbReference>
<dbReference type="InterPro" id="IPR005814">
    <property type="entry name" value="Aminotrans_3"/>
</dbReference>
<dbReference type="HAMAP" id="MF_00834">
    <property type="entry name" value="BioA"/>
    <property type="match status" value="1"/>
</dbReference>
<feature type="binding site" evidence="13">
    <location>
        <position position="413"/>
    </location>
    <ligand>
        <name>substrate</name>
    </ligand>
</feature>
<dbReference type="AlphaFoldDB" id="A0AAE4VKK3"/>
<keyword evidence="8 13" id="KW-0949">S-adenosyl-L-methionine</keyword>
<protein>
    <recommendedName>
        <fullName evidence="13">Adenosylmethionine-8-amino-7-oxononanoate aminotransferase</fullName>
        <ecNumber evidence="13">2.6.1.62</ecNumber>
    </recommendedName>
    <alternativeName>
        <fullName evidence="13">7,8-diamino-pelargonic acid aminotransferase</fullName>
        <shortName evidence="13">DAPA AT</shortName>
        <shortName evidence="13">DAPA aminotransferase</shortName>
    </alternativeName>
    <alternativeName>
        <fullName evidence="13">7,8-diaminononanoate synthase</fullName>
        <shortName evidence="13">DANS</shortName>
    </alternativeName>
    <alternativeName>
        <fullName evidence="13">Diaminopelargonic acid synthase</fullName>
    </alternativeName>
</protein>
<dbReference type="InterPro" id="IPR005815">
    <property type="entry name" value="BioA"/>
</dbReference>
<evidence type="ECO:0000256" key="2">
    <source>
        <dbReference type="ARBA" id="ARBA00004496"/>
    </source>
</evidence>
<dbReference type="GO" id="GO:0004015">
    <property type="term" value="F:adenosylmethionine-8-amino-7-oxononanoate transaminase activity"/>
    <property type="evidence" value="ECO:0007669"/>
    <property type="project" value="UniProtKB-UniRule"/>
</dbReference>
<comment type="pathway">
    <text evidence="3 13">Cofactor biosynthesis; biotin biosynthesis; 7,8-diaminononanoate from 8-amino-7-oxononanoate (SAM route): step 1/1.</text>
</comment>
<dbReference type="GO" id="GO:0005737">
    <property type="term" value="C:cytoplasm"/>
    <property type="evidence" value="ECO:0007669"/>
    <property type="project" value="UniProtKB-SubCell"/>
</dbReference>
<evidence type="ECO:0000256" key="5">
    <source>
        <dbReference type="ARBA" id="ARBA00022490"/>
    </source>
</evidence>
<dbReference type="Gene3D" id="3.40.640.10">
    <property type="entry name" value="Type I PLP-dependent aspartate aminotransferase-like (Major domain)"/>
    <property type="match status" value="1"/>
</dbReference>
<evidence type="ECO:0000256" key="11">
    <source>
        <dbReference type="ARBA" id="ARBA00048449"/>
    </source>
</evidence>
<dbReference type="InterPro" id="IPR015424">
    <property type="entry name" value="PyrdxlP-dep_Trfase"/>
</dbReference>
<keyword evidence="9 13" id="KW-0093">Biotin biosynthesis</keyword>
<feature type="binding site" evidence="13">
    <location>
        <position position="260"/>
    </location>
    <ligand>
        <name>pyridoxal 5'-phosphate</name>
        <dbReference type="ChEBI" id="CHEBI:597326"/>
    </ligand>
</feature>
<feature type="binding site" evidence="13">
    <location>
        <position position="289"/>
    </location>
    <ligand>
        <name>substrate</name>
    </ligand>
</feature>
<keyword evidence="10 13" id="KW-0663">Pyridoxal phosphate</keyword>
<dbReference type="RefSeq" id="WP_322498508.1">
    <property type="nucleotide sequence ID" value="NZ_JARGYU010000001.1"/>
</dbReference>
<keyword evidence="5 13" id="KW-0963">Cytoplasm</keyword>
<evidence type="ECO:0000256" key="12">
    <source>
        <dbReference type="ARBA" id="ARBA00060970"/>
    </source>
</evidence>
<dbReference type="GO" id="GO:0009102">
    <property type="term" value="P:biotin biosynthetic process"/>
    <property type="evidence" value="ECO:0007669"/>
    <property type="project" value="UniProtKB-UniRule"/>
</dbReference>
<keyword evidence="6 13" id="KW-0032">Aminotransferase</keyword>
<comment type="caution">
    <text evidence="14">The sequence shown here is derived from an EMBL/GenBank/DDBJ whole genome shotgun (WGS) entry which is preliminary data.</text>
</comment>
<evidence type="ECO:0000256" key="13">
    <source>
        <dbReference type="HAMAP-Rule" id="MF_00834"/>
    </source>
</evidence>
<keyword evidence="15" id="KW-1185">Reference proteome</keyword>
<gene>
    <name evidence="13" type="primary">bioA</name>
    <name evidence="14" type="ORF">Lyticum_00240</name>
</gene>
<dbReference type="NCBIfam" id="TIGR00508">
    <property type="entry name" value="bioA"/>
    <property type="match status" value="1"/>
</dbReference>
<evidence type="ECO:0000256" key="4">
    <source>
        <dbReference type="ARBA" id="ARBA00011738"/>
    </source>
</evidence>
<keyword evidence="7 13" id="KW-0808">Transferase</keyword>
<feature type="modified residue" description="N6-(pyridoxal phosphate)lysine" evidence="13">
    <location>
        <position position="289"/>
    </location>
</feature>
<comment type="function">
    <text evidence="13">Catalyzes the transfer of the alpha-amino group from S-adenosyl-L-methionine (SAM) to 7-keto-8-aminopelargonic acid (KAPA) to form 7,8-diaminopelargonic acid (DAPA). It is the only aminotransferase known to utilize SAM as an amino donor.</text>
</comment>
<sequence>MKNSELNNIMLSNQILFDRNKKIMWHPFTQAQTNTDIIPIKKGIGSYVYDYNDKPYLDLISSWWVTLHGHGHPKIAEAIYQQAINLEHVIFAGFTHEPAIILCEELQKNLPKMLKRFFFSDNGSTAVEVAIKMAYQYWKNLGYKNKKHFISFSGGYHGDTLGCMSLGKESGFHNNFTELLFDVLFIPYPSTWNNDKNIEIKEQNSILVLKDYINNNTDSIAAIIIEPLVQGASGMKFSTTQFIKTIVNIARNNNILIIFDEIMTGFYRTGSYFALDAINIVPDILCLSKGITGGFLPLALTIATEEIYNAFLGEKFEKALAHGHSYTANPLACSAAIASLKLLASAECQKSIYNINLAHKNSIELLENVNFIEKIRILGTILAFDIKNNSKVCMLQYMTKLKKQFLLEGLLLRPLGNTIYILPPYSTSYDDLINSYEKIIKILNNNSL</sequence>
<comment type="subcellular location">
    <subcellularLocation>
        <location evidence="2 13">Cytoplasm</location>
    </subcellularLocation>
</comment>
<evidence type="ECO:0000313" key="14">
    <source>
        <dbReference type="EMBL" id="MDZ5761078.1"/>
    </source>
</evidence>
<accession>A0AAE4VKK3</accession>
<feature type="binding site" evidence="13">
    <location>
        <position position="156"/>
    </location>
    <ligand>
        <name>substrate</name>
    </ligand>
</feature>
<feature type="binding site" evidence="13">
    <location>
        <position position="63"/>
    </location>
    <ligand>
        <name>substrate</name>
    </ligand>
</feature>
<comment type="cofactor">
    <cofactor evidence="1 13">
        <name>pyridoxal 5'-phosphate</name>
        <dbReference type="ChEBI" id="CHEBI:597326"/>
    </cofactor>
</comment>
<comment type="catalytic activity">
    <reaction evidence="11 13">
        <text>(8S)-8-amino-7-oxononanoate + S-adenosyl-L-methionine = S-adenosyl-4-methylsulfanyl-2-oxobutanoate + (7R,8S)-7,8-diammoniononanoate</text>
        <dbReference type="Rhea" id="RHEA:16861"/>
        <dbReference type="ChEBI" id="CHEBI:16490"/>
        <dbReference type="ChEBI" id="CHEBI:59789"/>
        <dbReference type="ChEBI" id="CHEBI:149468"/>
        <dbReference type="ChEBI" id="CHEBI:149469"/>
        <dbReference type="EC" id="2.6.1.62"/>
    </reaction>
</comment>
<evidence type="ECO:0000256" key="1">
    <source>
        <dbReference type="ARBA" id="ARBA00001933"/>
    </source>
</evidence>
<feature type="binding site" evidence="13">
    <location>
        <begin position="123"/>
        <end position="124"/>
    </location>
    <ligand>
        <name>pyridoxal 5'-phosphate</name>
        <dbReference type="ChEBI" id="CHEBI:597326"/>
    </ligand>
</feature>
<dbReference type="InterPro" id="IPR049704">
    <property type="entry name" value="Aminotrans_3_PPA_site"/>
</dbReference>
<dbReference type="Gene3D" id="3.90.1150.10">
    <property type="entry name" value="Aspartate Aminotransferase, domain 1"/>
    <property type="match status" value="1"/>
</dbReference>
<comment type="similarity">
    <text evidence="12 13">Belongs to the class-III pyridoxal-phosphate-dependent aminotransferase family. BioA subfamily.</text>
</comment>
<evidence type="ECO:0000256" key="3">
    <source>
        <dbReference type="ARBA" id="ARBA00005063"/>
    </source>
</evidence>
<dbReference type="FunFam" id="3.40.640.10:FF:000078">
    <property type="entry name" value="Adenosylmethionine-8-amino-7-oxononanoate aminotransferase"/>
    <property type="match status" value="1"/>
</dbReference>
<comment type="subunit">
    <text evidence="4 13">Homodimer.</text>
</comment>